<protein>
    <submittedName>
        <fullName evidence="2">Uncharacterized protein</fullName>
    </submittedName>
</protein>
<dbReference type="AlphaFoldDB" id="A0A7S8IZB6"/>
<sequence length="167" mass="19433">MYVVLANSSLVRSLLNELEHRPDYQRRSTPNRMNDMSYIQQNLTSWPNNTSRPHSRSRRRIGTAYFLFIITITGTSQLFGAELFPFSPPTSQQRAVDQPSQARPQLSKEDITRATRLADQAKKLTPAEQQQFRENILRKQKDAVRDGSFAQAQYYTELLTQLRQENR</sequence>
<evidence type="ECO:0000313" key="3">
    <source>
        <dbReference type="Proteomes" id="UP000593737"/>
    </source>
</evidence>
<evidence type="ECO:0000256" key="1">
    <source>
        <dbReference type="SAM" id="Phobius"/>
    </source>
</evidence>
<dbReference type="EMBL" id="CP047423">
    <property type="protein sequence ID" value="QPD04967.1"/>
    <property type="molecule type" value="Genomic_DNA"/>
</dbReference>
<feature type="transmembrane region" description="Helical" evidence="1">
    <location>
        <begin position="64"/>
        <end position="84"/>
    </location>
</feature>
<keyword evidence="1" id="KW-0472">Membrane</keyword>
<dbReference type="KEGG" id="nkf:Nkreftii_002741"/>
<keyword evidence="1" id="KW-0812">Transmembrane</keyword>
<name>A0A7S8IZB6_9BACT</name>
<proteinExistence type="predicted"/>
<organism evidence="2 3">
    <name type="scientific">Candidatus Nitrospira kreftii</name>
    <dbReference type="NCBI Taxonomy" id="2652173"/>
    <lineage>
        <taxon>Bacteria</taxon>
        <taxon>Pseudomonadati</taxon>
        <taxon>Nitrospirota</taxon>
        <taxon>Nitrospiria</taxon>
        <taxon>Nitrospirales</taxon>
        <taxon>Nitrospiraceae</taxon>
        <taxon>Nitrospira</taxon>
    </lineage>
</organism>
<accession>A0A7S8IZB6</accession>
<reference evidence="2 3" key="1">
    <citation type="journal article" date="2020" name="ISME J.">
        <title>Enrichment and physiological characterization of a novel comammox Nitrospira indicates ammonium inhibition of complete nitrification.</title>
        <authorList>
            <person name="Sakoula D."/>
            <person name="Koch H."/>
            <person name="Frank J."/>
            <person name="Jetten M.S.M."/>
            <person name="van Kessel M.A.H.J."/>
            <person name="Lucker S."/>
        </authorList>
    </citation>
    <scope>NUCLEOTIDE SEQUENCE [LARGE SCALE GENOMIC DNA]</scope>
    <source>
        <strain evidence="2">Comreactor17</strain>
    </source>
</reference>
<evidence type="ECO:0000313" key="2">
    <source>
        <dbReference type="EMBL" id="QPD04967.1"/>
    </source>
</evidence>
<gene>
    <name evidence="2" type="ORF">Nkreftii_002741</name>
</gene>
<dbReference type="Proteomes" id="UP000593737">
    <property type="component" value="Chromosome"/>
</dbReference>
<keyword evidence="1" id="KW-1133">Transmembrane helix</keyword>